<evidence type="ECO:0000313" key="1">
    <source>
        <dbReference type="EMBL" id="KAG5582227.1"/>
    </source>
</evidence>
<sequence length="84" mass="9488">MKEVFGPILSEVKGIDQSKEIEENSGCKCSHTRAEKLECWKEIVAVRELCGGHWDICGDFKTVRTIAERRGCNRITNVMVAFSI</sequence>
<keyword evidence="2" id="KW-1185">Reference proteome</keyword>
<evidence type="ECO:0000313" key="2">
    <source>
        <dbReference type="Proteomes" id="UP000824120"/>
    </source>
</evidence>
<gene>
    <name evidence="1" type="ORF">H5410_052854</name>
</gene>
<dbReference type="AlphaFoldDB" id="A0A9J5X289"/>
<dbReference type="Proteomes" id="UP000824120">
    <property type="component" value="Chromosome 10"/>
</dbReference>
<reference evidence="1 2" key="1">
    <citation type="submission" date="2020-09" db="EMBL/GenBank/DDBJ databases">
        <title>De no assembly of potato wild relative species, Solanum commersonii.</title>
        <authorList>
            <person name="Cho K."/>
        </authorList>
    </citation>
    <scope>NUCLEOTIDE SEQUENCE [LARGE SCALE GENOMIC DNA]</scope>
    <source>
        <strain evidence="1">LZ3.2</strain>
        <tissue evidence="1">Leaf</tissue>
    </source>
</reference>
<protein>
    <submittedName>
        <fullName evidence="1">Uncharacterized protein</fullName>
    </submittedName>
</protein>
<dbReference type="EMBL" id="JACXVP010000010">
    <property type="protein sequence ID" value="KAG5582227.1"/>
    <property type="molecule type" value="Genomic_DNA"/>
</dbReference>
<dbReference type="OrthoDB" id="1460935at2759"/>
<name>A0A9J5X289_SOLCO</name>
<comment type="caution">
    <text evidence="1">The sequence shown here is derived from an EMBL/GenBank/DDBJ whole genome shotgun (WGS) entry which is preliminary data.</text>
</comment>
<proteinExistence type="predicted"/>
<accession>A0A9J5X289</accession>
<organism evidence="1 2">
    <name type="scientific">Solanum commersonii</name>
    <name type="common">Commerson's wild potato</name>
    <name type="synonym">Commerson's nightshade</name>
    <dbReference type="NCBI Taxonomy" id="4109"/>
    <lineage>
        <taxon>Eukaryota</taxon>
        <taxon>Viridiplantae</taxon>
        <taxon>Streptophyta</taxon>
        <taxon>Embryophyta</taxon>
        <taxon>Tracheophyta</taxon>
        <taxon>Spermatophyta</taxon>
        <taxon>Magnoliopsida</taxon>
        <taxon>eudicotyledons</taxon>
        <taxon>Gunneridae</taxon>
        <taxon>Pentapetalae</taxon>
        <taxon>asterids</taxon>
        <taxon>lamiids</taxon>
        <taxon>Solanales</taxon>
        <taxon>Solanaceae</taxon>
        <taxon>Solanoideae</taxon>
        <taxon>Solaneae</taxon>
        <taxon>Solanum</taxon>
    </lineage>
</organism>